<proteinExistence type="predicted"/>
<organism evidence="2 3">
    <name type="scientific">Mojavia pulchra JT2-VF2</name>
    <dbReference type="NCBI Taxonomy" id="287848"/>
    <lineage>
        <taxon>Bacteria</taxon>
        <taxon>Bacillati</taxon>
        <taxon>Cyanobacteriota</taxon>
        <taxon>Cyanophyceae</taxon>
        <taxon>Nostocales</taxon>
        <taxon>Nostocaceae</taxon>
    </lineage>
</organism>
<keyword evidence="2" id="KW-0489">Methyltransferase</keyword>
<evidence type="ECO:0000313" key="2">
    <source>
        <dbReference type="EMBL" id="MBW4562638.1"/>
    </source>
</evidence>
<name>A0A951UGQ6_9NOST</name>
<dbReference type="SUPFAM" id="SSF53335">
    <property type="entry name" value="S-adenosyl-L-methionine-dependent methyltransferases"/>
    <property type="match status" value="1"/>
</dbReference>
<dbReference type="Gene3D" id="3.40.50.150">
    <property type="entry name" value="Vaccinia Virus protein VP39"/>
    <property type="match status" value="1"/>
</dbReference>
<dbReference type="GO" id="GO:0008168">
    <property type="term" value="F:methyltransferase activity"/>
    <property type="evidence" value="ECO:0007669"/>
    <property type="project" value="UniProtKB-KW"/>
</dbReference>
<reference evidence="2" key="1">
    <citation type="submission" date="2021-05" db="EMBL/GenBank/DDBJ databases">
        <authorList>
            <person name="Pietrasiak N."/>
            <person name="Ward R."/>
            <person name="Stajich J.E."/>
            <person name="Kurbessoian T."/>
        </authorList>
    </citation>
    <scope>NUCLEOTIDE SEQUENCE</scope>
    <source>
        <strain evidence="2">JT2-VF2</strain>
    </source>
</reference>
<dbReference type="PANTHER" id="PTHR43591">
    <property type="entry name" value="METHYLTRANSFERASE"/>
    <property type="match status" value="1"/>
</dbReference>
<dbReference type="AlphaFoldDB" id="A0A951UGQ6"/>
<comment type="caution">
    <text evidence="2">The sequence shown here is derived from an EMBL/GenBank/DDBJ whole genome shotgun (WGS) entry which is preliminary data.</text>
</comment>
<dbReference type="PANTHER" id="PTHR43591:SF24">
    <property type="entry name" value="2-METHOXY-6-POLYPRENYL-1,4-BENZOQUINOL METHYLASE, MITOCHONDRIAL"/>
    <property type="match status" value="1"/>
</dbReference>
<dbReference type="Pfam" id="PF13847">
    <property type="entry name" value="Methyltransf_31"/>
    <property type="match status" value="1"/>
</dbReference>
<evidence type="ECO:0000259" key="1">
    <source>
        <dbReference type="Pfam" id="PF13847"/>
    </source>
</evidence>
<dbReference type="EMBL" id="JAHHHN010000008">
    <property type="protein sequence ID" value="MBW4562638.1"/>
    <property type="molecule type" value="Genomic_DNA"/>
</dbReference>
<dbReference type="CDD" id="cd02440">
    <property type="entry name" value="AdoMet_MTases"/>
    <property type="match status" value="1"/>
</dbReference>
<dbReference type="InterPro" id="IPR025714">
    <property type="entry name" value="Methyltranfer_dom"/>
</dbReference>
<gene>
    <name evidence="2" type="ORF">KME32_16100</name>
</gene>
<dbReference type="GO" id="GO:0032259">
    <property type="term" value="P:methylation"/>
    <property type="evidence" value="ECO:0007669"/>
    <property type="project" value="UniProtKB-KW"/>
</dbReference>
<reference evidence="2" key="2">
    <citation type="journal article" date="2022" name="Microbiol. Resour. Announc.">
        <title>Metagenome Sequencing to Explore Phylogenomics of Terrestrial Cyanobacteria.</title>
        <authorList>
            <person name="Ward R.D."/>
            <person name="Stajich J.E."/>
            <person name="Johansen J.R."/>
            <person name="Huntemann M."/>
            <person name="Clum A."/>
            <person name="Foster B."/>
            <person name="Foster B."/>
            <person name="Roux S."/>
            <person name="Palaniappan K."/>
            <person name="Varghese N."/>
            <person name="Mukherjee S."/>
            <person name="Reddy T.B.K."/>
            <person name="Daum C."/>
            <person name="Copeland A."/>
            <person name="Chen I.A."/>
            <person name="Ivanova N.N."/>
            <person name="Kyrpides N.C."/>
            <person name="Shapiro N."/>
            <person name="Eloe-Fadrosh E.A."/>
            <person name="Pietrasiak N."/>
        </authorList>
    </citation>
    <scope>NUCLEOTIDE SEQUENCE</scope>
    <source>
        <strain evidence="2">JT2-VF2</strain>
    </source>
</reference>
<sequence>MPEKYTPGYSSNATNFMANRTVDSHAVFFLPYLRPGMKLLDCGCGPGTITLGLARAIAPGTVTGIDQEASQICIAAENTLKQAIANANFRQANIYDLPFANESFDAVFSHALFEHLQEPAKALQEIFRVLKPEGVIGLRSPDWSGFLIAPSTPELDQAMSYYKWLQQQNGGNLEVGRELRALLRQAGFINIKASASYQCYEPLSLAAEYLALQIEVAVNVPQGVEKEAYDVKLMSNALREWSQHPDGFFAQTWCEVVGHKG</sequence>
<evidence type="ECO:0000313" key="3">
    <source>
        <dbReference type="Proteomes" id="UP000715781"/>
    </source>
</evidence>
<protein>
    <submittedName>
        <fullName evidence="2">Methyltransferase domain-containing protein</fullName>
    </submittedName>
</protein>
<feature type="domain" description="Methyltransferase" evidence="1">
    <location>
        <begin position="35"/>
        <end position="166"/>
    </location>
</feature>
<keyword evidence="2" id="KW-0808">Transferase</keyword>
<accession>A0A951UGQ6</accession>
<dbReference type="Proteomes" id="UP000715781">
    <property type="component" value="Unassembled WGS sequence"/>
</dbReference>
<dbReference type="InterPro" id="IPR029063">
    <property type="entry name" value="SAM-dependent_MTases_sf"/>
</dbReference>